<feature type="transmembrane region" description="Helical" evidence="1">
    <location>
        <begin position="12"/>
        <end position="34"/>
    </location>
</feature>
<name>A0A4U1JCY7_9BACT</name>
<dbReference type="RefSeq" id="WP_136929785.1">
    <property type="nucleotide sequence ID" value="NZ_SSMQ01000014.1"/>
</dbReference>
<keyword evidence="1" id="KW-0472">Membrane</keyword>
<gene>
    <name evidence="2" type="ORF">E8A74_15475</name>
</gene>
<reference evidence="2 3" key="1">
    <citation type="submission" date="2019-04" db="EMBL/GenBank/DDBJ databases">
        <authorList>
            <person name="Li Y."/>
            <person name="Wang J."/>
        </authorList>
    </citation>
    <scope>NUCLEOTIDE SEQUENCE [LARGE SCALE GENOMIC DNA]</scope>
    <source>
        <strain evidence="2 3">DSM 14668</strain>
    </source>
</reference>
<sequence>METFRWCGWPAWVILLFAILGLGLAALGFLLALMKRPLGGAIVGGVAILVSLGSIGMGPVGAMLGRSMTDQALQGDYIDASQRALIRETGYAEADGCKDVGLALGTTPFLFSLGALVLGIVLHSRKKS</sequence>
<comment type="caution">
    <text evidence="2">The sequence shown here is derived from an EMBL/GenBank/DDBJ whole genome shotgun (WGS) entry which is preliminary data.</text>
</comment>
<dbReference type="AlphaFoldDB" id="A0A4U1JCY7"/>
<dbReference type="EMBL" id="SSMQ01000014">
    <property type="protein sequence ID" value="TKD08325.1"/>
    <property type="molecule type" value="Genomic_DNA"/>
</dbReference>
<organism evidence="2 3">
    <name type="scientific">Polyangium fumosum</name>
    <dbReference type="NCBI Taxonomy" id="889272"/>
    <lineage>
        <taxon>Bacteria</taxon>
        <taxon>Pseudomonadati</taxon>
        <taxon>Myxococcota</taxon>
        <taxon>Polyangia</taxon>
        <taxon>Polyangiales</taxon>
        <taxon>Polyangiaceae</taxon>
        <taxon>Polyangium</taxon>
    </lineage>
</organism>
<accession>A0A4U1JCY7</accession>
<keyword evidence="1" id="KW-1133">Transmembrane helix</keyword>
<dbReference type="Proteomes" id="UP000309215">
    <property type="component" value="Unassembled WGS sequence"/>
</dbReference>
<proteinExistence type="predicted"/>
<keyword evidence="3" id="KW-1185">Reference proteome</keyword>
<dbReference type="OrthoDB" id="9880800at2"/>
<keyword evidence="1" id="KW-0812">Transmembrane</keyword>
<feature type="transmembrane region" description="Helical" evidence="1">
    <location>
        <begin position="100"/>
        <end position="122"/>
    </location>
</feature>
<evidence type="ECO:0000256" key="1">
    <source>
        <dbReference type="SAM" id="Phobius"/>
    </source>
</evidence>
<protein>
    <submittedName>
        <fullName evidence="2">Uncharacterized protein</fullName>
    </submittedName>
</protein>
<evidence type="ECO:0000313" key="3">
    <source>
        <dbReference type="Proteomes" id="UP000309215"/>
    </source>
</evidence>
<evidence type="ECO:0000313" key="2">
    <source>
        <dbReference type="EMBL" id="TKD08325.1"/>
    </source>
</evidence>
<feature type="transmembrane region" description="Helical" evidence="1">
    <location>
        <begin position="41"/>
        <end position="64"/>
    </location>
</feature>